<dbReference type="Proteomes" id="UP000325577">
    <property type="component" value="Linkage Group LG20"/>
</dbReference>
<dbReference type="EMBL" id="CM018044">
    <property type="protein sequence ID" value="KAA8530016.1"/>
    <property type="molecule type" value="Genomic_DNA"/>
</dbReference>
<dbReference type="InterPro" id="IPR032795">
    <property type="entry name" value="DUF3741-assoc"/>
</dbReference>
<evidence type="ECO:0000313" key="4">
    <source>
        <dbReference type="Proteomes" id="UP000325577"/>
    </source>
</evidence>
<feature type="compositionally biased region" description="Polar residues" evidence="1">
    <location>
        <begin position="12"/>
        <end position="26"/>
    </location>
</feature>
<evidence type="ECO:0000259" key="2">
    <source>
        <dbReference type="Pfam" id="PF14383"/>
    </source>
</evidence>
<gene>
    <name evidence="3" type="ORF">F0562_034550</name>
</gene>
<dbReference type="Pfam" id="PF14383">
    <property type="entry name" value="VARLMGL"/>
    <property type="match status" value="1"/>
</dbReference>
<reference evidence="3 4" key="1">
    <citation type="submission" date="2019-09" db="EMBL/GenBank/DDBJ databases">
        <title>A chromosome-level genome assembly of the Chinese tupelo Nyssa sinensis.</title>
        <authorList>
            <person name="Yang X."/>
            <person name="Kang M."/>
            <person name="Yang Y."/>
            <person name="Xiong H."/>
            <person name="Wang M."/>
            <person name="Zhang Z."/>
            <person name="Wang Z."/>
            <person name="Wu H."/>
            <person name="Ma T."/>
            <person name="Liu J."/>
            <person name="Xi Z."/>
        </authorList>
    </citation>
    <scope>NUCLEOTIDE SEQUENCE [LARGE SCALE GENOMIC DNA]</scope>
    <source>
        <strain evidence="3">J267</strain>
        <tissue evidence="3">Leaf</tissue>
    </source>
</reference>
<dbReference type="PANTHER" id="PTHR37897:SF1">
    <property type="entry name" value="DUF3741 DOMAIN-CONTAINING PROTEIN"/>
    <property type="match status" value="1"/>
</dbReference>
<dbReference type="AlphaFoldDB" id="A0A5J5AK42"/>
<proteinExistence type="predicted"/>
<evidence type="ECO:0000256" key="1">
    <source>
        <dbReference type="SAM" id="MobiDB-lite"/>
    </source>
</evidence>
<keyword evidence="4" id="KW-1185">Reference proteome</keyword>
<accession>A0A5J5AK42</accession>
<name>A0A5J5AK42_9ASTE</name>
<sequence length="219" mass="24492">MKKGFRSFCNGDGSTSTLNQGKSDQPTVTQSLIDFPYLDKPTLGESPPTLEEMILQLELEEKMARKAKLDDCSGEAKRRMSTGGRKSVCCNYELRKGYENGLNSELEKSRLPQTFAGECVVWCKPGVVAKLMGLDAMPVPVNKNYRKEMLSSIIKKQHLKRRAERREMEKRRAVMDVNGIKRSGSGMIGTCSTTGYCVMKPVAVEPANDEAGWPTRRFL</sequence>
<feature type="region of interest" description="Disordered" evidence="1">
    <location>
        <begin position="1"/>
        <end position="26"/>
    </location>
</feature>
<protein>
    <recommendedName>
        <fullName evidence="2">DUF3741 domain-containing protein</fullName>
    </recommendedName>
</protein>
<organism evidence="3 4">
    <name type="scientific">Nyssa sinensis</name>
    <dbReference type="NCBI Taxonomy" id="561372"/>
    <lineage>
        <taxon>Eukaryota</taxon>
        <taxon>Viridiplantae</taxon>
        <taxon>Streptophyta</taxon>
        <taxon>Embryophyta</taxon>
        <taxon>Tracheophyta</taxon>
        <taxon>Spermatophyta</taxon>
        <taxon>Magnoliopsida</taxon>
        <taxon>eudicotyledons</taxon>
        <taxon>Gunneridae</taxon>
        <taxon>Pentapetalae</taxon>
        <taxon>asterids</taxon>
        <taxon>Cornales</taxon>
        <taxon>Nyssaceae</taxon>
        <taxon>Nyssa</taxon>
    </lineage>
</organism>
<evidence type="ECO:0000313" key="3">
    <source>
        <dbReference type="EMBL" id="KAA8530016.1"/>
    </source>
</evidence>
<feature type="domain" description="DUF3741" evidence="2">
    <location>
        <begin position="123"/>
        <end position="138"/>
    </location>
</feature>
<dbReference type="OrthoDB" id="1931242at2759"/>
<dbReference type="PANTHER" id="PTHR37897">
    <property type="entry name" value="DNAK FAMILY PROTEIN"/>
    <property type="match status" value="1"/>
</dbReference>